<keyword evidence="2" id="KW-1133">Transmembrane helix</keyword>
<feature type="transmembrane region" description="Helical" evidence="2">
    <location>
        <begin position="75"/>
        <end position="96"/>
    </location>
</feature>
<dbReference type="AlphaFoldDB" id="A0A4V0Z1S7"/>
<dbReference type="OrthoDB" id="4793644at2"/>
<feature type="compositionally biased region" description="Low complexity" evidence="1">
    <location>
        <begin position="35"/>
        <end position="45"/>
    </location>
</feature>
<dbReference type="Proteomes" id="UP000289260">
    <property type="component" value="Chromosome"/>
</dbReference>
<organism evidence="3 4">
    <name type="scientific">Leucobacter triazinivorans</name>
    <dbReference type="NCBI Taxonomy" id="1784719"/>
    <lineage>
        <taxon>Bacteria</taxon>
        <taxon>Bacillati</taxon>
        <taxon>Actinomycetota</taxon>
        <taxon>Actinomycetes</taxon>
        <taxon>Micrococcales</taxon>
        <taxon>Microbacteriaceae</taxon>
        <taxon>Leucobacter</taxon>
    </lineage>
</organism>
<evidence type="ECO:0000256" key="1">
    <source>
        <dbReference type="SAM" id="MobiDB-lite"/>
    </source>
</evidence>
<keyword evidence="2" id="KW-0812">Transmembrane</keyword>
<dbReference type="InterPro" id="IPR025443">
    <property type="entry name" value="DUF4307"/>
</dbReference>
<gene>
    <name evidence="3" type="ORF">EVS81_11865</name>
</gene>
<feature type="region of interest" description="Disordered" evidence="1">
    <location>
        <begin position="1"/>
        <end position="65"/>
    </location>
</feature>
<dbReference type="Pfam" id="PF14155">
    <property type="entry name" value="DUF4307"/>
    <property type="match status" value="1"/>
</dbReference>
<proteinExistence type="predicted"/>
<reference evidence="3 4" key="1">
    <citation type="submission" date="2019-02" db="EMBL/GenBank/DDBJ databases">
        <authorList>
            <person name="Sun L."/>
            <person name="Pan D."/>
            <person name="Wu X."/>
        </authorList>
    </citation>
    <scope>NUCLEOTIDE SEQUENCE [LARGE SCALE GENOMIC DNA]</scope>
    <source>
        <strain evidence="3 4">JW-1</strain>
    </source>
</reference>
<accession>A0A4V0Z1S7</accession>
<name>A0A4V0Z1S7_9MICO</name>
<evidence type="ECO:0000313" key="3">
    <source>
        <dbReference type="EMBL" id="QBE49449.1"/>
    </source>
</evidence>
<protein>
    <submittedName>
        <fullName evidence="3">DUF4307 domain-containing protein</fullName>
    </submittedName>
</protein>
<evidence type="ECO:0000313" key="4">
    <source>
        <dbReference type="Proteomes" id="UP000289260"/>
    </source>
</evidence>
<feature type="compositionally biased region" description="Polar residues" evidence="1">
    <location>
        <begin position="16"/>
        <end position="34"/>
    </location>
</feature>
<keyword evidence="4" id="KW-1185">Reference proteome</keyword>
<dbReference type="EMBL" id="CP035806">
    <property type="protein sequence ID" value="QBE49449.1"/>
    <property type="molecule type" value="Genomic_DNA"/>
</dbReference>
<keyword evidence="2" id="KW-0472">Membrane</keyword>
<evidence type="ECO:0000256" key="2">
    <source>
        <dbReference type="SAM" id="Phobius"/>
    </source>
</evidence>
<sequence>MRVLSRASREPPGSLATITQFTQPGSEAPVSQTTAGAGASRASGSDPEPGTGPGDGQSLEDRYGSGRRRRLDRRVAWGAAAILVLGGVSFLLFSGWQNTNRVSWQDIGFTKQDELNLDVKFEVTAPAETPVACAVEALNTVKATVGWKVVELPVTEDRTHTVTTPLVVTNPATAATVRECWVME</sequence>
<dbReference type="KEGG" id="ltr:EVS81_11865"/>